<proteinExistence type="predicted"/>
<comment type="caution">
    <text evidence="1">The sequence shown here is derived from an EMBL/GenBank/DDBJ whole genome shotgun (WGS) entry which is preliminary data.</text>
</comment>
<feature type="non-terminal residue" evidence="1">
    <location>
        <position position="1"/>
    </location>
</feature>
<sequence>LDNDPHSKLTFDLASNAWIYSYQDWQVKLVSASCAVEQKESANTCPCVELPIPSSLIAPERAIPGRTGPCRPGLSLRVIWAKYDLTSIFSLSEPTTRTAIY</sequence>
<feature type="non-terminal residue" evidence="1">
    <location>
        <position position="101"/>
    </location>
</feature>
<dbReference type="Proteomes" id="UP001432322">
    <property type="component" value="Unassembled WGS sequence"/>
</dbReference>
<evidence type="ECO:0000313" key="1">
    <source>
        <dbReference type="EMBL" id="GMT11695.1"/>
    </source>
</evidence>
<evidence type="ECO:0000313" key="2">
    <source>
        <dbReference type="Proteomes" id="UP001432322"/>
    </source>
</evidence>
<accession>A0AAV5UZN6</accession>
<protein>
    <submittedName>
        <fullName evidence="1">Uncharacterized protein</fullName>
    </submittedName>
</protein>
<gene>
    <name evidence="1" type="ORF">PFISCL1PPCAC_2992</name>
</gene>
<dbReference type="AlphaFoldDB" id="A0AAV5UZN6"/>
<name>A0AAV5UZN6_9BILA</name>
<reference evidence="1" key="1">
    <citation type="submission" date="2023-10" db="EMBL/GenBank/DDBJ databases">
        <title>Genome assembly of Pristionchus species.</title>
        <authorList>
            <person name="Yoshida K."/>
            <person name="Sommer R.J."/>
        </authorList>
    </citation>
    <scope>NUCLEOTIDE SEQUENCE</scope>
    <source>
        <strain evidence="1">RS5133</strain>
    </source>
</reference>
<dbReference type="EMBL" id="BTSY01000001">
    <property type="protein sequence ID" value="GMT11695.1"/>
    <property type="molecule type" value="Genomic_DNA"/>
</dbReference>
<organism evidence="1 2">
    <name type="scientific">Pristionchus fissidentatus</name>
    <dbReference type="NCBI Taxonomy" id="1538716"/>
    <lineage>
        <taxon>Eukaryota</taxon>
        <taxon>Metazoa</taxon>
        <taxon>Ecdysozoa</taxon>
        <taxon>Nematoda</taxon>
        <taxon>Chromadorea</taxon>
        <taxon>Rhabditida</taxon>
        <taxon>Rhabditina</taxon>
        <taxon>Diplogasteromorpha</taxon>
        <taxon>Diplogasteroidea</taxon>
        <taxon>Neodiplogasteridae</taxon>
        <taxon>Pristionchus</taxon>
    </lineage>
</organism>
<keyword evidence="2" id="KW-1185">Reference proteome</keyword>